<reference evidence="1" key="1">
    <citation type="journal article" date="2021" name="Proc. Natl. Acad. Sci. U.S.A.">
        <title>A Catalog of Tens of Thousands of Viruses from Human Metagenomes Reveals Hidden Associations with Chronic Diseases.</title>
        <authorList>
            <person name="Tisza M.J."/>
            <person name="Buck C.B."/>
        </authorList>
    </citation>
    <scope>NUCLEOTIDE SEQUENCE</scope>
    <source>
        <strain evidence="1">CtmTa7</strain>
    </source>
</reference>
<name>A0A8S5RCH7_9VIRU</name>
<protein>
    <submittedName>
        <fullName evidence="1">Uncharacterized protein</fullName>
    </submittedName>
</protein>
<dbReference type="EMBL" id="BK059091">
    <property type="protein sequence ID" value="DAE28835.1"/>
    <property type="molecule type" value="Genomic_DNA"/>
</dbReference>
<evidence type="ECO:0000313" key="1">
    <source>
        <dbReference type="EMBL" id="DAE28835.1"/>
    </source>
</evidence>
<proteinExistence type="predicted"/>
<sequence length="81" mass="9175">MKRIFVNNGDSIVLNADPNEKGLEVVSLDSNIGINYSYIIPEGEIVMLLNYYRNCKSGLEKSDYISKGRIINTNSLKLEYL</sequence>
<organism evidence="1">
    <name type="scientific">virus sp. ctmTa7</name>
    <dbReference type="NCBI Taxonomy" id="2828255"/>
    <lineage>
        <taxon>Viruses</taxon>
    </lineage>
</organism>
<accession>A0A8S5RCH7</accession>